<feature type="domain" description="Phytase-like" evidence="1">
    <location>
        <begin position="71"/>
        <end position="316"/>
    </location>
</feature>
<keyword evidence="3" id="KW-1185">Reference proteome</keyword>
<evidence type="ECO:0000259" key="1">
    <source>
        <dbReference type="Pfam" id="PF13449"/>
    </source>
</evidence>
<accession>A0A7W6BIX6</accession>
<protein>
    <recommendedName>
        <fullName evidence="1">Phytase-like domain-containing protein</fullName>
    </recommendedName>
</protein>
<dbReference type="InterPro" id="IPR014567">
    <property type="entry name" value="UCP031900"/>
</dbReference>
<dbReference type="EMBL" id="JACIDT010000001">
    <property type="protein sequence ID" value="MBB3924382.1"/>
    <property type="molecule type" value="Genomic_DNA"/>
</dbReference>
<evidence type="ECO:0000313" key="2">
    <source>
        <dbReference type="EMBL" id="MBB3924382.1"/>
    </source>
</evidence>
<dbReference type="AlphaFoldDB" id="A0A7W6BIX6"/>
<dbReference type="PIRSF" id="PIRSF031900">
    <property type="entry name" value="UCP031900"/>
    <property type="match status" value="1"/>
</dbReference>
<dbReference type="RefSeq" id="WP_188069967.1">
    <property type="nucleotide sequence ID" value="NZ_BSPS01000032.1"/>
</dbReference>
<dbReference type="Pfam" id="PF13449">
    <property type="entry name" value="Phytase-like"/>
    <property type="match status" value="1"/>
</dbReference>
<sequence length="333" mass="36864">MRILLVLLFLFLTAMTGRYVLEEVKKPPRAENGLMRIAAKPLVLDSGRPERTRLGDLHFLGAWELTGPDRSFGGLSSLHILPDGRIRALNDTATMFTFPQPGVPGMGEVKWLPIIRKRTGGWLPNSTDSESMAVDPRTGAIWAGFEMTQMICRYPPDLSRVEECRTWPEMKGWTETSSIESLARLSDGRFLVIAEGAHGYGEGRDVLLFAGDPAAADAIPPILMRYIPPSGYDPTDAVQIGEDKLLVLNRRATIYEGFTAILTLVDIGHMAPGVTLPGKQVARLAPPVLADNFEGLTLERGPDGQRILWIVSDDNHLFFQRTLLLKFALPEEF</sequence>
<dbReference type="Proteomes" id="UP000571950">
    <property type="component" value="Unassembled WGS sequence"/>
</dbReference>
<organism evidence="2 3">
    <name type="scientific">Sphingobium jiangsuense</name>
    <dbReference type="NCBI Taxonomy" id="870476"/>
    <lineage>
        <taxon>Bacteria</taxon>
        <taxon>Pseudomonadati</taxon>
        <taxon>Pseudomonadota</taxon>
        <taxon>Alphaproteobacteria</taxon>
        <taxon>Sphingomonadales</taxon>
        <taxon>Sphingomonadaceae</taxon>
        <taxon>Sphingobium</taxon>
    </lineage>
</organism>
<proteinExistence type="predicted"/>
<gene>
    <name evidence="2" type="ORF">GGR43_000076</name>
</gene>
<comment type="caution">
    <text evidence="2">The sequence shown here is derived from an EMBL/GenBank/DDBJ whole genome shotgun (WGS) entry which is preliminary data.</text>
</comment>
<evidence type="ECO:0000313" key="3">
    <source>
        <dbReference type="Proteomes" id="UP000571950"/>
    </source>
</evidence>
<name>A0A7W6BIX6_9SPHN</name>
<reference evidence="2 3" key="1">
    <citation type="submission" date="2020-08" db="EMBL/GenBank/DDBJ databases">
        <title>Genomic Encyclopedia of Type Strains, Phase IV (KMG-IV): sequencing the most valuable type-strain genomes for metagenomic binning, comparative biology and taxonomic classification.</title>
        <authorList>
            <person name="Goeker M."/>
        </authorList>
    </citation>
    <scope>NUCLEOTIDE SEQUENCE [LARGE SCALE GENOMIC DNA]</scope>
    <source>
        <strain evidence="2 3">DSM 26189</strain>
    </source>
</reference>
<dbReference type="InterPro" id="IPR027372">
    <property type="entry name" value="Phytase-like_dom"/>
</dbReference>